<comment type="caution">
    <text evidence="2">The sequence shown here is derived from an EMBL/GenBank/DDBJ whole genome shotgun (WGS) entry which is preliminary data.</text>
</comment>
<dbReference type="Pfam" id="PF13350">
    <property type="entry name" value="Y_phosphatase3"/>
    <property type="match status" value="1"/>
</dbReference>
<sequence length="257" mass="27856">MEPAASGFEGIDNFRDFGGQPSRFGGRVASGRLFRSGDLAGASDADLGGLRARDIRLVVDMRYPRERETRPSRRHLPSGLVVLECADLPGGRAPHLPTGAKVSADEAFARMLRVYRGMPFAAHYVDLLRAWFTALAETPRGGALVHCAVGKDRTGMIAGVTLLMLGVEREALIADYMLTGDVRSFPNAHGDLRKERQHLIDGSDPATAMMYAAQADYVAAMLAAIDAEQGGIAGYAQAVLGLDMDVQERIRDNWLQR</sequence>
<dbReference type="SUPFAM" id="SSF52799">
    <property type="entry name" value="(Phosphotyrosine protein) phosphatases II"/>
    <property type="match status" value="1"/>
</dbReference>
<name>A0ABT8ZX65_9SPHN</name>
<evidence type="ECO:0000313" key="3">
    <source>
        <dbReference type="Proteomes" id="UP001176468"/>
    </source>
</evidence>
<organism evidence="2 3">
    <name type="scientific">Sphingomonas immobilis</name>
    <dbReference type="NCBI Taxonomy" id="3063997"/>
    <lineage>
        <taxon>Bacteria</taxon>
        <taxon>Pseudomonadati</taxon>
        <taxon>Pseudomonadota</taxon>
        <taxon>Alphaproteobacteria</taxon>
        <taxon>Sphingomonadales</taxon>
        <taxon>Sphingomonadaceae</taxon>
        <taxon>Sphingomonas</taxon>
    </lineage>
</organism>
<dbReference type="InterPro" id="IPR029021">
    <property type="entry name" value="Prot-tyrosine_phosphatase-like"/>
</dbReference>
<proteinExistence type="predicted"/>
<dbReference type="PROSITE" id="PS50056">
    <property type="entry name" value="TYR_PHOSPHATASE_2"/>
    <property type="match status" value="1"/>
</dbReference>
<evidence type="ECO:0000313" key="2">
    <source>
        <dbReference type="EMBL" id="MDO7842159.1"/>
    </source>
</evidence>
<reference evidence="2" key="1">
    <citation type="submission" date="2023-07" db="EMBL/GenBank/DDBJ databases">
        <authorList>
            <person name="Kim M.K."/>
        </authorList>
    </citation>
    <scope>NUCLEOTIDE SEQUENCE</scope>
    <source>
        <strain evidence="2">CA1-15</strain>
    </source>
</reference>
<accession>A0ABT8ZX65</accession>
<dbReference type="InterPro" id="IPR000387">
    <property type="entry name" value="Tyr_Pase_dom"/>
</dbReference>
<dbReference type="InterPro" id="IPR016130">
    <property type="entry name" value="Tyr_Pase_AS"/>
</dbReference>
<gene>
    <name evidence="2" type="ORF">Q5H94_07465</name>
</gene>
<dbReference type="EMBL" id="JAUQSZ010000004">
    <property type="protein sequence ID" value="MDO7842159.1"/>
    <property type="molecule type" value="Genomic_DNA"/>
</dbReference>
<dbReference type="InterPro" id="IPR026893">
    <property type="entry name" value="Tyr/Ser_Pase_IphP-type"/>
</dbReference>
<feature type="domain" description="Tyrosine specific protein phosphatases" evidence="1">
    <location>
        <begin position="122"/>
        <end position="207"/>
    </location>
</feature>
<evidence type="ECO:0000259" key="1">
    <source>
        <dbReference type="PROSITE" id="PS50056"/>
    </source>
</evidence>
<keyword evidence="2" id="KW-0378">Hydrolase</keyword>
<protein>
    <submittedName>
        <fullName evidence="2">Tyrosine-protein phosphatase</fullName>
        <ecNumber evidence="2">3.1.3.48</ecNumber>
    </submittedName>
</protein>
<dbReference type="Proteomes" id="UP001176468">
    <property type="component" value="Unassembled WGS sequence"/>
</dbReference>
<dbReference type="Gene3D" id="3.90.190.10">
    <property type="entry name" value="Protein tyrosine phosphatase superfamily"/>
    <property type="match status" value="1"/>
</dbReference>
<dbReference type="EC" id="3.1.3.48" evidence="2"/>
<dbReference type="GO" id="GO:0004725">
    <property type="term" value="F:protein tyrosine phosphatase activity"/>
    <property type="evidence" value="ECO:0007669"/>
    <property type="project" value="UniProtKB-EC"/>
</dbReference>
<keyword evidence="3" id="KW-1185">Reference proteome</keyword>
<dbReference type="PROSITE" id="PS00383">
    <property type="entry name" value="TYR_PHOSPHATASE_1"/>
    <property type="match status" value="1"/>
</dbReference>
<dbReference type="RefSeq" id="WP_304560627.1">
    <property type="nucleotide sequence ID" value="NZ_JAUQSZ010000004.1"/>
</dbReference>